<dbReference type="InterPro" id="IPR036864">
    <property type="entry name" value="Zn2-C6_fun-type_DNA-bd_sf"/>
</dbReference>
<gene>
    <name evidence="5" type="ORF">LAME_0B07382G</name>
</gene>
<dbReference type="GO" id="GO:0005634">
    <property type="term" value="C:nucleus"/>
    <property type="evidence" value="ECO:0007669"/>
    <property type="project" value="UniProtKB-SubCell"/>
</dbReference>
<protein>
    <submittedName>
        <fullName evidence="5">LAME_0B07382g1_1</fullName>
    </submittedName>
</protein>
<feature type="compositionally biased region" description="Low complexity" evidence="3">
    <location>
        <begin position="242"/>
        <end position="260"/>
    </location>
</feature>
<evidence type="ECO:0000256" key="3">
    <source>
        <dbReference type="SAM" id="MobiDB-lite"/>
    </source>
</evidence>
<evidence type="ECO:0000313" key="6">
    <source>
        <dbReference type="Proteomes" id="UP000191144"/>
    </source>
</evidence>
<dbReference type="GO" id="GO:0000976">
    <property type="term" value="F:transcription cis-regulatory region binding"/>
    <property type="evidence" value="ECO:0007669"/>
    <property type="project" value="TreeGrafter"/>
</dbReference>
<name>A0A1G4IWL9_9SACH</name>
<reference evidence="6" key="1">
    <citation type="submission" date="2016-03" db="EMBL/GenBank/DDBJ databases">
        <authorList>
            <person name="Devillers Hugo."/>
        </authorList>
    </citation>
    <scope>NUCLEOTIDE SEQUENCE [LARGE SCALE GENOMIC DNA]</scope>
</reference>
<proteinExistence type="predicted"/>
<feature type="region of interest" description="Disordered" evidence="3">
    <location>
        <begin position="63"/>
        <end position="85"/>
    </location>
</feature>
<dbReference type="AlphaFoldDB" id="A0A1G4IWL9"/>
<dbReference type="InterPro" id="IPR021858">
    <property type="entry name" value="Fun_TF"/>
</dbReference>
<dbReference type="CDD" id="cd00067">
    <property type="entry name" value="GAL4"/>
    <property type="match status" value="1"/>
</dbReference>
<dbReference type="Pfam" id="PF00172">
    <property type="entry name" value="Zn_clus"/>
    <property type="match status" value="1"/>
</dbReference>
<dbReference type="GO" id="GO:0008270">
    <property type="term" value="F:zinc ion binding"/>
    <property type="evidence" value="ECO:0007669"/>
    <property type="project" value="InterPro"/>
</dbReference>
<evidence type="ECO:0000256" key="1">
    <source>
        <dbReference type="ARBA" id="ARBA00004123"/>
    </source>
</evidence>
<feature type="domain" description="Zn(2)-C6 fungal-type" evidence="4">
    <location>
        <begin position="13"/>
        <end position="43"/>
    </location>
</feature>
<keyword evidence="2" id="KW-0539">Nucleus</keyword>
<dbReference type="Proteomes" id="UP000191144">
    <property type="component" value="Chromosome B"/>
</dbReference>
<organism evidence="5 6">
    <name type="scientific">Lachancea meyersii CBS 8951</name>
    <dbReference type="NCBI Taxonomy" id="1266667"/>
    <lineage>
        <taxon>Eukaryota</taxon>
        <taxon>Fungi</taxon>
        <taxon>Dikarya</taxon>
        <taxon>Ascomycota</taxon>
        <taxon>Saccharomycotina</taxon>
        <taxon>Saccharomycetes</taxon>
        <taxon>Saccharomycetales</taxon>
        <taxon>Saccharomycetaceae</taxon>
        <taxon>Lachancea</taxon>
    </lineage>
</organism>
<dbReference type="Pfam" id="PF11951">
    <property type="entry name" value="Fungal_trans_2"/>
    <property type="match status" value="2"/>
</dbReference>
<dbReference type="SMART" id="SM00066">
    <property type="entry name" value="GAL4"/>
    <property type="match status" value="1"/>
</dbReference>
<dbReference type="EMBL" id="LT598478">
    <property type="protein sequence ID" value="SCU81501.1"/>
    <property type="molecule type" value="Genomic_DNA"/>
</dbReference>
<evidence type="ECO:0000313" key="5">
    <source>
        <dbReference type="EMBL" id="SCU81501.1"/>
    </source>
</evidence>
<accession>A0A1G4IWL9</accession>
<dbReference type="PANTHER" id="PTHR37534:SF7">
    <property type="entry name" value="TRANSCRIPTIONAL ACTIVATOR PROTEIN UGA3"/>
    <property type="match status" value="1"/>
</dbReference>
<evidence type="ECO:0000256" key="2">
    <source>
        <dbReference type="ARBA" id="ARBA00023242"/>
    </source>
</evidence>
<dbReference type="PROSITE" id="PS00463">
    <property type="entry name" value="ZN2_CY6_FUNGAL_1"/>
    <property type="match status" value="1"/>
</dbReference>
<dbReference type="PANTHER" id="PTHR37534">
    <property type="entry name" value="TRANSCRIPTIONAL ACTIVATOR PROTEIN UGA3"/>
    <property type="match status" value="1"/>
</dbReference>
<dbReference type="GO" id="GO:0045944">
    <property type="term" value="P:positive regulation of transcription by RNA polymerase II"/>
    <property type="evidence" value="ECO:0007669"/>
    <property type="project" value="TreeGrafter"/>
</dbReference>
<dbReference type="Gene3D" id="4.10.240.10">
    <property type="entry name" value="Zn(2)-C6 fungal-type DNA-binding domain"/>
    <property type="match status" value="1"/>
</dbReference>
<evidence type="ECO:0000259" key="4">
    <source>
        <dbReference type="PROSITE" id="PS50048"/>
    </source>
</evidence>
<dbReference type="InterPro" id="IPR001138">
    <property type="entry name" value="Zn2Cys6_DnaBD"/>
</dbReference>
<sequence>MSSTSRRVHRKTGCVPCKLRKKRCSEHKPVCTDCERLGITCIYLPEKCSREKINFYREQVEKELSERKRRKPSGATTHKQPKRAPEDLFGEITSDAVLATLNTPSALDLIPYDRINDPNFLGFMPSLPSPLPPISEPSMMQLDDTAMHLYNYYRDSLSHLISIAPTRQNYYLQIFLPMAHQNEGILYGILAWAAHHLSLGGVTDRSSANRALASSLLKEQSPAALDDTYRDITIHESGDEAIMSSSSPISSSSSSSAAKEPPSPPSMASFDMDHSYNSEPDSRYAAVANEYTLYSLQKLPNPKTEGLLPALANLLVLCGAEICQGDVERWRVLLRCGARMIKDQAPNSDIGELLADSEKPGSQLDAKVTRWLLSNFAYHDILGSDKSHFPMEQYSRILEDPAVTCNYTVDPLYGVNRPIFQILGQVKNLARKVKQVLAIGGHNCESIADGPLHKIIAAAQRLQVSLYSIQPSENDLAWYQNLADNGEDARPLAKTLFSVFRTTALLHLKTAVLRQNKESYEIQYLVWELSSDLDKVLGTRLEGGLCFPLFICGVNSFNGSQRQSVELKFANFLQRYKFRNVERAFTVVRQLWHNSDRGRIQDWYDIVDEIGWDLNFA</sequence>
<dbReference type="SUPFAM" id="SSF57701">
    <property type="entry name" value="Zn2/Cys6 DNA-binding domain"/>
    <property type="match status" value="1"/>
</dbReference>
<dbReference type="GO" id="GO:0000981">
    <property type="term" value="F:DNA-binding transcription factor activity, RNA polymerase II-specific"/>
    <property type="evidence" value="ECO:0007669"/>
    <property type="project" value="InterPro"/>
</dbReference>
<dbReference type="PROSITE" id="PS50048">
    <property type="entry name" value="ZN2_CY6_FUNGAL_2"/>
    <property type="match status" value="1"/>
</dbReference>
<keyword evidence="6" id="KW-1185">Reference proteome</keyword>
<comment type="subcellular location">
    <subcellularLocation>
        <location evidence="1">Nucleus</location>
    </subcellularLocation>
</comment>
<feature type="region of interest" description="Disordered" evidence="3">
    <location>
        <begin position="242"/>
        <end position="274"/>
    </location>
</feature>
<dbReference type="OrthoDB" id="5419315at2759"/>